<protein>
    <submittedName>
        <fullName evidence="1">Uncharacterized protein</fullName>
    </submittedName>
</protein>
<sequence>MGVHQAVIASTGSGARVDIKRSVQFPIDIAIALHSLDEAIAGVLQIAQGRCCGREPQLRRIALRRLPCHGVRSPFAEQGPQRSAAGPIKSSDVGLFPLDLIVTPGGSWRAPAGTKWRWAGRAFDPLTSWPWVPSSR</sequence>
<evidence type="ECO:0000313" key="2">
    <source>
        <dbReference type="Proteomes" id="UP001499938"/>
    </source>
</evidence>
<evidence type="ECO:0000313" key="1">
    <source>
        <dbReference type="EMBL" id="GAA1801227.1"/>
    </source>
</evidence>
<keyword evidence="2" id="KW-1185">Reference proteome</keyword>
<name>A0ABN2LWJ1_9MICO</name>
<comment type="caution">
    <text evidence="1">The sequence shown here is derived from an EMBL/GenBank/DDBJ whole genome shotgun (WGS) entry which is preliminary data.</text>
</comment>
<dbReference type="Proteomes" id="UP001499938">
    <property type="component" value="Unassembled WGS sequence"/>
</dbReference>
<gene>
    <name evidence="1" type="ORF">GCM10009811_26180</name>
</gene>
<accession>A0ABN2LWJ1</accession>
<reference evidence="1 2" key="1">
    <citation type="journal article" date="2019" name="Int. J. Syst. Evol. Microbiol.">
        <title>The Global Catalogue of Microorganisms (GCM) 10K type strain sequencing project: providing services to taxonomists for standard genome sequencing and annotation.</title>
        <authorList>
            <consortium name="The Broad Institute Genomics Platform"/>
            <consortium name="The Broad Institute Genome Sequencing Center for Infectious Disease"/>
            <person name="Wu L."/>
            <person name="Ma J."/>
        </authorList>
    </citation>
    <scope>NUCLEOTIDE SEQUENCE [LARGE SCALE GENOMIC DNA]</scope>
    <source>
        <strain evidence="1 2">JCM 15592</strain>
    </source>
</reference>
<dbReference type="EMBL" id="BAAAPO010000042">
    <property type="protein sequence ID" value="GAA1801227.1"/>
    <property type="molecule type" value="Genomic_DNA"/>
</dbReference>
<organism evidence="1 2">
    <name type="scientific">Nostocoides veronense</name>
    <dbReference type="NCBI Taxonomy" id="330836"/>
    <lineage>
        <taxon>Bacteria</taxon>
        <taxon>Bacillati</taxon>
        <taxon>Actinomycetota</taxon>
        <taxon>Actinomycetes</taxon>
        <taxon>Micrococcales</taxon>
        <taxon>Intrasporangiaceae</taxon>
        <taxon>Nostocoides</taxon>
    </lineage>
</organism>
<proteinExistence type="predicted"/>